<name>A0A1V0EE90_9CAUD</name>
<gene>
    <name evidence="1" type="ORF">Ccr32_gp256</name>
</gene>
<dbReference type="EMBL" id="KY555146">
    <property type="protein sequence ID" value="ARB15174.1"/>
    <property type="molecule type" value="Genomic_DNA"/>
</dbReference>
<evidence type="ECO:0000313" key="2">
    <source>
        <dbReference type="Proteomes" id="UP000222485"/>
    </source>
</evidence>
<accession>A0A1V0EE90</accession>
<sequence>MMAIFAPEYTWEAIGTDVAVGLTEAVIRGEAAPVCVGSSLHAMEFHVIWRGDLYRAFTGMGSDPDWTCAEKGVRVPHPLDGKKIDEIEKVQYRDEERYRREIETMPGRHLYICRKTDDLQDILARIPMDLRMRHEMSNMITLLARMMLVQNSTRTLSRSKLDRF</sequence>
<protein>
    <submittedName>
        <fullName evidence="1">Uncharacterized protein</fullName>
    </submittedName>
</protein>
<proteinExistence type="predicted"/>
<reference evidence="2" key="1">
    <citation type="journal article" date="2017" name="Curr. Microbiol.">
        <title>Genomic Diversity of Type B3 Bacteriophages of Caulobacter crescentus.</title>
        <authorList>
            <person name="Ash K.T."/>
            <person name="Drake K.M."/>
            <person name="Gibbs W.S."/>
            <person name="Ely B."/>
        </authorList>
    </citation>
    <scope>NUCLEOTIDE SEQUENCE [LARGE SCALE GENOMIC DNA]</scope>
</reference>
<dbReference type="Proteomes" id="UP000222485">
    <property type="component" value="Genome"/>
</dbReference>
<evidence type="ECO:0000313" key="1">
    <source>
        <dbReference type="EMBL" id="ARB15174.1"/>
    </source>
</evidence>
<organism evidence="1 2">
    <name type="scientific">Caulobacter phage Ccr32</name>
    <dbReference type="NCBI Taxonomy" id="1959738"/>
    <lineage>
        <taxon>Viruses</taxon>
        <taxon>Duplodnaviria</taxon>
        <taxon>Heunggongvirae</taxon>
        <taxon>Uroviricota</taxon>
        <taxon>Caudoviricetes</taxon>
        <taxon>Jeanschmidtviridae</taxon>
        <taxon>Shapirovirus</taxon>
        <taxon>Shapirovirus cbk</taxon>
    </lineage>
</organism>